<dbReference type="Proteomes" id="UP000759103">
    <property type="component" value="Unassembled WGS sequence"/>
</dbReference>
<evidence type="ECO:0000313" key="3">
    <source>
        <dbReference type="Proteomes" id="UP000759103"/>
    </source>
</evidence>
<protein>
    <recommendedName>
        <fullName evidence="4">Peptidase inhibitor I78 family protein</fullName>
    </recommendedName>
</protein>
<dbReference type="Gene3D" id="3.30.10.10">
    <property type="entry name" value="Trypsin Inhibitor V, subunit A"/>
    <property type="match status" value="1"/>
</dbReference>
<dbReference type="EMBL" id="JAHXZN010000001">
    <property type="protein sequence ID" value="MBW6530039.1"/>
    <property type="molecule type" value="Genomic_DNA"/>
</dbReference>
<organism evidence="2 3">
    <name type="scientific">Sphingomonas citri</name>
    <dbReference type="NCBI Taxonomy" id="2862499"/>
    <lineage>
        <taxon>Bacteria</taxon>
        <taxon>Pseudomonadati</taxon>
        <taxon>Pseudomonadota</taxon>
        <taxon>Alphaproteobacteria</taxon>
        <taxon>Sphingomonadales</taxon>
        <taxon>Sphingomonadaceae</taxon>
        <taxon>Sphingomonas</taxon>
    </lineage>
</organism>
<proteinExistence type="predicted"/>
<comment type="caution">
    <text evidence="2">The sequence shown here is derived from an EMBL/GenBank/DDBJ whole genome shotgun (WGS) entry which is preliminary data.</text>
</comment>
<feature type="compositionally biased region" description="Polar residues" evidence="1">
    <location>
        <begin position="1"/>
        <end position="11"/>
    </location>
</feature>
<feature type="region of interest" description="Disordered" evidence="1">
    <location>
        <begin position="1"/>
        <end position="37"/>
    </location>
</feature>
<evidence type="ECO:0008006" key="4">
    <source>
        <dbReference type="Google" id="ProtNLM"/>
    </source>
</evidence>
<dbReference type="InterPro" id="IPR021719">
    <property type="entry name" value="Prot_inh_I78"/>
</dbReference>
<reference evidence="2 3" key="1">
    <citation type="submission" date="2021-07" db="EMBL/GenBank/DDBJ databases">
        <title>Sphingomonas sp.</title>
        <authorList>
            <person name="Feng G."/>
            <person name="Li J."/>
            <person name="Pan M."/>
        </authorList>
    </citation>
    <scope>NUCLEOTIDE SEQUENCE [LARGE SCALE GENOMIC DNA]</scope>
    <source>
        <strain evidence="2 3">RRHST34</strain>
    </source>
</reference>
<gene>
    <name evidence="2" type="ORF">KZ820_04770</name>
</gene>
<evidence type="ECO:0000256" key="1">
    <source>
        <dbReference type="SAM" id="MobiDB-lite"/>
    </source>
</evidence>
<sequence>MTDGPDQQAQGRSRLAPPGAHRRLAGAAPATSCGGADLVGKKWSEEMRAPLLSDRHREVRLLRVGQPRTMDLREDRLNVILDSAGQVIEITCG</sequence>
<name>A0ABS7BKA2_9SPHN</name>
<dbReference type="Pfam" id="PF11720">
    <property type="entry name" value="Inhibitor_I78"/>
    <property type="match status" value="1"/>
</dbReference>
<accession>A0ABS7BKA2</accession>
<evidence type="ECO:0000313" key="2">
    <source>
        <dbReference type="EMBL" id="MBW6530039.1"/>
    </source>
</evidence>
<keyword evidence="3" id="KW-1185">Reference proteome</keyword>